<organism evidence="1">
    <name type="scientific">Anguilla anguilla</name>
    <name type="common">European freshwater eel</name>
    <name type="synonym">Muraena anguilla</name>
    <dbReference type="NCBI Taxonomy" id="7936"/>
    <lineage>
        <taxon>Eukaryota</taxon>
        <taxon>Metazoa</taxon>
        <taxon>Chordata</taxon>
        <taxon>Craniata</taxon>
        <taxon>Vertebrata</taxon>
        <taxon>Euteleostomi</taxon>
        <taxon>Actinopterygii</taxon>
        <taxon>Neopterygii</taxon>
        <taxon>Teleostei</taxon>
        <taxon>Anguilliformes</taxon>
        <taxon>Anguillidae</taxon>
        <taxon>Anguilla</taxon>
    </lineage>
</organism>
<name>A0A0E9XN50_ANGAN</name>
<dbReference type="AlphaFoldDB" id="A0A0E9XN50"/>
<reference evidence="1" key="1">
    <citation type="submission" date="2014-11" db="EMBL/GenBank/DDBJ databases">
        <authorList>
            <person name="Amaro Gonzalez C."/>
        </authorList>
    </citation>
    <scope>NUCLEOTIDE SEQUENCE</scope>
</reference>
<dbReference type="EMBL" id="GBXM01004488">
    <property type="protein sequence ID" value="JAI04090.1"/>
    <property type="molecule type" value="Transcribed_RNA"/>
</dbReference>
<protein>
    <submittedName>
        <fullName evidence="1">Uncharacterized protein</fullName>
    </submittedName>
</protein>
<reference evidence="1" key="2">
    <citation type="journal article" date="2015" name="Fish Shellfish Immunol.">
        <title>Early steps in the European eel (Anguilla anguilla)-Vibrio vulnificus interaction in the gills: Role of the RtxA13 toxin.</title>
        <authorList>
            <person name="Callol A."/>
            <person name="Pajuelo D."/>
            <person name="Ebbesson L."/>
            <person name="Teles M."/>
            <person name="MacKenzie S."/>
            <person name="Amaro C."/>
        </authorList>
    </citation>
    <scope>NUCLEOTIDE SEQUENCE</scope>
</reference>
<proteinExistence type="predicted"/>
<sequence length="81" mass="9049">MFTSKNGELLWSGSPVERQGRLSAANVIKMVPGPTRYASSHVQDIKSAFELFITPSMQKDILEMTNLEGRLCMVTIGKSWM</sequence>
<accession>A0A0E9XN50</accession>
<evidence type="ECO:0000313" key="1">
    <source>
        <dbReference type="EMBL" id="JAI04090.1"/>
    </source>
</evidence>